<dbReference type="SMART" id="SM00448">
    <property type="entry name" value="REC"/>
    <property type="match status" value="1"/>
</dbReference>
<name>A0ABS9UJ93_9BACT</name>
<dbReference type="RefSeq" id="WP_241273213.1">
    <property type="nucleotide sequence ID" value="NZ_JAKZGS010000001.1"/>
</dbReference>
<evidence type="ECO:0000259" key="2">
    <source>
        <dbReference type="PROSITE" id="PS50110"/>
    </source>
</evidence>
<keyword evidence="4" id="KW-0238">DNA-binding</keyword>
<dbReference type="GO" id="GO:0003677">
    <property type="term" value="F:DNA binding"/>
    <property type="evidence" value="ECO:0007669"/>
    <property type="project" value="UniProtKB-KW"/>
</dbReference>
<evidence type="ECO:0000256" key="1">
    <source>
        <dbReference type="PROSITE-ProRule" id="PRU00169"/>
    </source>
</evidence>
<evidence type="ECO:0000313" key="5">
    <source>
        <dbReference type="Proteomes" id="UP001165488"/>
    </source>
</evidence>
<dbReference type="PANTHER" id="PTHR37299">
    <property type="entry name" value="TRANSCRIPTIONAL REGULATOR-RELATED"/>
    <property type="match status" value="1"/>
</dbReference>
<proteinExistence type="predicted"/>
<reference evidence="4" key="1">
    <citation type="submission" date="2022-03" db="EMBL/GenBank/DDBJ databases">
        <title>De novo assembled genomes of Belliella spp. (Cyclobacteriaceae) strains.</title>
        <authorList>
            <person name="Szabo A."/>
            <person name="Korponai K."/>
            <person name="Felfoldi T."/>
        </authorList>
    </citation>
    <scope>NUCLEOTIDE SEQUENCE</scope>
    <source>
        <strain evidence="4">DSM 107340</strain>
    </source>
</reference>
<keyword evidence="1" id="KW-0597">Phosphoprotein</keyword>
<dbReference type="SMART" id="SM00850">
    <property type="entry name" value="LytTR"/>
    <property type="match status" value="1"/>
</dbReference>
<keyword evidence="5" id="KW-1185">Reference proteome</keyword>
<protein>
    <submittedName>
        <fullName evidence="4">LytTR family DNA-binding domain-containing protein</fullName>
    </submittedName>
</protein>
<evidence type="ECO:0000259" key="3">
    <source>
        <dbReference type="PROSITE" id="PS50930"/>
    </source>
</evidence>
<dbReference type="InterPro" id="IPR007492">
    <property type="entry name" value="LytTR_DNA-bd_dom"/>
</dbReference>
<accession>A0ABS9UJ93</accession>
<feature type="domain" description="HTH LytTR-type" evidence="3">
    <location>
        <begin position="148"/>
        <end position="257"/>
    </location>
</feature>
<evidence type="ECO:0000313" key="4">
    <source>
        <dbReference type="EMBL" id="MCH7396692.1"/>
    </source>
</evidence>
<dbReference type="InterPro" id="IPR001789">
    <property type="entry name" value="Sig_transdc_resp-reg_receiver"/>
</dbReference>
<dbReference type="SUPFAM" id="SSF52172">
    <property type="entry name" value="CheY-like"/>
    <property type="match status" value="1"/>
</dbReference>
<dbReference type="EMBL" id="JAKZGS010000001">
    <property type="protein sequence ID" value="MCH7396692.1"/>
    <property type="molecule type" value="Genomic_DNA"/>
</dbReference>
<dbReference type="Pfam" id="PF00072">
    <property type="entry name" value="Response_reg"/>
    <property type="match status" value="1"/>
</dbReference>
<feature type="domain" description="Response regulatory" evidence="2">
    <location>
        <begin position="2"/>
        <end position="115"/>
    </location>
</feature>
<dbReference type="Gene3D" id="3.40.50.2300">
    <property type="match status" value="1"/>
</dbReference>
<dbReference type="Gene3D" id="2.40.50.1020">
    <property type="entry name" value="LytTr DNA-binding domain"/>
    <property type="match status" value="1"/>
</dbReference>
<dbReference type="InterPro" id="IPR011006">
    <property type="entry name" value="CheY-like_superfamily"/>
</dbReference>
<dbReference type="PANTHER" id="PTHR37299:SF1">
    <property type="entry name" value="STAGE 0 SPORULATION PROTEIN A HOMOLOG"/>
    <property type="match status" value="1"/>
</dbReference>
<feature type="modified residue" description="4-aspartylphosphate" evidence="1">
    <location>
        <position position="55"/>
    </location>
</feature>
<organism evidence="4 5">
    <name type="scientific">Belliella calami</name>
    <dbReference type="NCBI Taxonomy" id="2923436"/>
    <lineage>
        <taxon>Bacteria</taxon>
        <taxon>Pseudomonadati</taxon>
        <taxon>Bacteroidota</taxon>
        <taxon>Cytophagia</taxon>
        <taxon>Cytophagales</taxon>
        <taxon>Cyclobacteriaceae</taxon>
        <taxon>Belliella</taxon>
    </lineage>
</organism>
<comment type="caution">
    <text evidence="4">The sequence shown here is derived from an EMBL/GenBank/DDBJ whole genome shotgun (WGS) entry which is preliminary data.</text>
</comment>
<sequence>MKIVIVEDEPLTLNRIRNLVIEQNSENQIIATAQSIKELKEILDSLTEIDLLLCDIHLADGLSFKALKGREITFPIVFVTAYDQYAIQSFEHNCIDYILKPIQEERLLKAFEKVKNLRKETPDFSKINSEFINKLIQGYQEKVFKKRFLTKSGNKIRFVNTEDIAYFYSQDGLTYVYERETRKKSLIDNTLNELEKNLLDPNGFFRISRSVIINLDDLLEMKLIQNGRMKLLMHTQPETDIIVARDRLNDFKNWINQ</sequence>
<dbReference type="PROSITE" id="PS50930">
    <property type="entry name" value="HTH_LYTTR"/>
    <property type="match status" value="1"/>
</dbReference>
<dbReference type="Proteomes" id="UP001165488">
    <property type="component" value="Unassembled WGS sequence"/>
</dbReference>
<gene>
    <name evidence="4" type="ORF">MM236_01780</name>
</gene>
<dbReference type="InterPro" id="IPR046947">
    <property type="entry name" value="LytR-like"/>
</dbReference>
<dbReference type="Pfam" id="PF04397">
    <property type="entry name" value="LytTR"/>
    <property type="match status" value="1"/>
</dbReference>
<dbReference type="PROSITE" id="PS50110">
    <property type="entry name" value="RESPONSE_REGULATORY"/>
    <property type="match status" value="1"/>
</dbReference>